<evidence type="ECO:0000313" key="2">
    <source>
        <dbReference type="Proteomes" id="UP000276133"/>
    </source>
</evidence>
<evidence type="ECO:0000313" key="1">
    <source>
        <dbReference type="EMBL" id="RNA44422.1"/>
    </source>
</evidence>
<organism evidence="1 2">
    <name type="scientific">Brachionus plicatilis</name>
    <name type="common">Marine rotifer</name>
    <name type="synonym">Brachionus muelleri</name>
    <dbReference type="NCBI Taxonomy" id="10195"/>
    <lineage>
        <taxon>Eukaryota</taxon>
        <taxon>Metazoa</taxon>
        <taxon>Spiralia</taxon>
        <taxon>Gnathifera</taxon>
        <taxon>Rotifera</taxon>
        <taxon>Eurotatoria</taxon>
        <taxon>Monogononta</taxon>
        <taxon>Pseudotrocha</taxon>
        <taxon>Ploima</taxon>
        <taxon>Brachionidae</taxon>
        <taxon>Brachionus</taxon>
    </lineage>
</organism>
<gene>
    <name evidence="1" type="ORF">BpHYR1_011797</name>
</gene>
<dbReference type="Proteomes" id="UP000276133">
    <property type="component" value="Unassembled WGS sequence"/>
</dbReference>
<reference evidence="1 2" key="1">
    <citation type="journal article" date="2018" name="Sci. Rep.">
        <title>Genomic signatures of local adaptation to the degree of environmental predictability in rotifers.</title>
        <authorList>
            <person name="Franch-Gras L."/>
            <person name="Hahn C."/>
            <person name="Garcia-Roger E.M."/>
            <person name="Carmona M.J."/>
            <person name="Serra M."/>
            <person name="Gomez A."/>
        </authorList>
    </citation>
    <scope>NUCLEOTIDE SEQUENCE [LARGE SCALE GENOMIC DNA]</scope>
    <source>
        <strain evidence="1">HYR1</strain>
    </source>
</reference>
<sequence length="73" mass="8203">MSVFHESIPYKSGSKIFYHQNRNSHIDSNHILVIPIFVRIKCIYKTISMPRTRGKNGIEPAVAHGTTLPSIGP</sequence>
<proteinExistence type="predicted"/>
<keyword evidence="2" id="KW-1185">Reference proteome</keyword>
<comment type="caution">
    <text evidence="1">The sequence shown here is derived from an EMBL/GenBank/DDBJ whole genome shotgun (WGS) entry which is preliminary data.</text>
</comment>
<name>A0A3M7T8R1_BRAPC</name>
<dbReference type="AlphaFoldDB" id="A0A3M7T8R1"/>
<protein>
    <submittedName>
        <fullName evidence="1">Uncharacterized protein</fullName>
    </submittedName>
</protein>
<accession>A0A3M7T8R1</accession>
<dbReference type="EMBL" id="REGN01000110">
    <property type="protein sequence ID" value="RNA44422.1"/>
    <property type="molecule type" value="Genomic_DNA"/>
</dbReference>